<protein>
    <submittedName>
        <fullName evidence="3">DegT/DnrJ/EryC1/StrS family aminotransferase</fullName>
    </submittedName>
</protein>
<dbReference type="PANTHER" id="PTHR30244:SF34">
    <property type="entry name" value="DTDP-4-AMINO-4,6-DIDEOXYGALACTOSE TRANSAMINASE"/>
    <property type="match status" value="1"/>
</dbReference>
<dbReference type="SUPFAM" id="SSF53383">
    <property type="entry name" value="PLP-dependent transferases"/>
    <property type="match status" value="1"/>
</dbReference>
<organism evidence="3 4">
    <name type="scientific">Butyricimonas virosa</name>
    <dbReference type="NCBI Taxonomy" id="544645"/>
    <lineage>
        <taxon>Bacteria</taxon>
        <taxon>Pseudomonadati</taxon>
        <taxon>Bacteroidota</taxon>
        <taxon>Bacteroidia</taxon>
        <taxon>Bacteroidales</taxon>
        <taxon>Odoribacteraceae</taxon>
        <taxon>Butyricimonas</taxon>
    </lineage>
</organism>
<dbReference type="InterPro" id="IPR015421">
    <property type="entry name" value="PyrdxlP-dep_Trfase_major"/>
</dbReference>
<dbReference type="Gene3D" id="3.40.640.10">
    <property type="entry name" value="Type I PLP-dependent aspartate aminotransferase-like (Major domain)"/>
    <property type="match status" value="1"/>
</dbReference>
<evidence type="ECO:0000313" key="3">
    <source>
        <dbReference type="EMBL" id="QRO52040.1"/>
    </source>
</evidence>
<accession>A0ABX7HAD0</accession>
<evidence type="ECO:0000313" key="4">
    <source>
        <dbReference type="Proteomes" id="UP000654720"/>
    </source>
</evidence>
<keyword evidence="2" id="KW-0663">Pyridoxal phosphate</keyword>
<dbReference type="Gene3D" id="3.90.1150.10">
    <property type="entry name" value="Aspartate Aminotransferase, domain 1"/>
    <property type="match status" value="1"/>
</dbReference>
<evidence type="ECO:0000256" key="2">
    <source>
        <dbReference type="RuleBase" id="RU004508"/>
    </source>
</evidence>
<dbReference type="PANTHER" id="PTHR30244">
    <property type="entry name" value="TRANSAMINASE"/>
    <property type="match status" value="1"/>
</dbReference>
<comment type="similarity">
    <text evidence="1 2">Belongs to the DegT/DnrJ/EryC1 family.</text>
</comment>
<dbReference type="RefSeq" id="WP_181998448.1">
    <property type="nucleotide sequence ID" value="NZ_CAJKXH010000020.1"/>
</dbReference>
<dbReference type="EMBL" id="CP069450">
    <property type="protein sequence ID" value="QRO52040.1"/>
    <property type="molecule type" value="Genomic_DNA"/>
</dbReference>
<dbReference type="InterPro" id="IPR000653">
    <property type="entry name" value="DegT/StrS_aminotransferase"/>
</dbReference>
<dbReference type="CDD" id="cd00616">
    <property type="entry name" value="AHBA_syn"/>
    <property type="match status" value="1"/>
</dbReference>
<proteinExistence type="inferred from homology"/>
<dbReference type="GeneID" id="93098267"/>
<dbReference type="Proteomes" id="UP000654720">
    <property type="component" value="Chromosome"/>
</dbReference>
<evidence type="ECO:0000256" key="1">
    <source>
        <dbReference type="ARBA" id="ARBA00037999"/>
    </source>
</evidence>
<keyword evidence="3" id="KW-0808">Transferase</keyword>
<keyword evidence="3" id="KW-0032">Aminotransferase</keyword>
<name>A0ABX7HAD0_9BACT</name>
<sequence>MMIPFSPPRIDQKVIDEVVDTLKSGWITTGPKTKEFERRLTAYCGNKATLAVNSNTVGLEVVLRWFGVQEGDEVIVPVYTYCATANVIVHCGAKPVMVDVNADDFDVCLEKVRRAITNKTKVIMPVDLGGMPCAYDELFELVETEEVKTLFQAKTEEQRKLGRILILSDSAHSIGAEYKGRKAGSLADVSVFSFHAVKNLTTAEGGAIMLNLPEPFDNEEVYRYLCTYTLHGQNKDALAKTKKGAWRYDVLVSGFKGNMTDIMASIGLVELSRYEDDTLHYRKCIYDQYTDAFSRYGWAELPIYETEDRKSSYHVYCLRVKGITEQQRDEIIQRIFDKDVSVNVHFQPLPLLSAFKNKGYKIEDYPVAYDNYCREISLPVWYGLNEEMVKTVIDAVICSVEEVLA</sequence>
<dbReference type="Pfam" id="PF01041">
    <property type="entry name" value="DegT_DnrJ_EryC1"/>
    <property type="match status" value="1"/>
</dbReference>
<dbReference type="InterPro" id="IPR015424">
    <property type="entry name" value="PyrdxlP-dep_Trfase"/>
</dbReference>
<gene>
    <name evidence="3" type="ORF">I6J59_14275</name>
</gene>
<dbReference type="GO" id="GO:0008483">
    <property type="term" value="F:transaminase activity"/>
    <property type="evidence" value="ECO:0007669"/>
    <property type="project" value="UniProtKB-KW"/>
</dbReference>
<reference evidence="3 4" key="1">
    <citation type="submission" date="2021-02" db="EMBL/GenBank/DDBJ databases">
        <title>FDA dAtabase for Regulatory Grade micrObial Sequences (FDA-ARGOS): Supporting development and validation of Infectious Disease Dx tests.</title>
        <authorList>
            <person name="Carlson P."/>
            <person name="Fischbach M."/>
            <person name="Hastie J."/>
            <person name="Bilen M."/>
            <person name="Cheng A."/>
            <person name="Tallon L."/>
            <person name="Sadzewicz L."/>
            <person name="Zhao X."/>
            <person name="Boylan J."/>
            <person name="Ott S."/>
            <person name="Bowen H."/>
            <person name="Vavikolanu K."/>
            <person name="Mehta A."/>
            <person name="Aluvathingal J."/>
            <person name="Nadendla S."/>
            <person name="Yan Y."/>
            <person name="Sichtig H."/>
        </authorList>
    </citation>
    <scope>NUCLEOTIDE SEQUENCE [LARGE SCALE GENOMIC DNA]</scope>
    <source>
        <strain evidence="3 4">FDAARGOS_1229</strain>
    </source>
</reference>
<dbReference type="InterPro" id="IPR015422">
    <property type="entry name" value="PyrdxlP-dep_Trfase_small"/>
</dbReference>
<keyword evidence="4" id="KW-1185">Reference proteome</keyword>
<dbReference type="PIRSF" id="PIRSF000390">
    <property type="entry name" value="PLP_StrS"/>
    <property type="match status" value="1"/>
</dbReference>